<name>A0A088E9J5_9CREN</name>
<evidence type="ECO:0000256" key="2">
    <source>
        <dbReference type="ARBA" id="ARBA00022499"/>
    </source>
</evidence>
<evidence type="ECO:0000256" key="3">
    <source>
        <dbReference type="ARBA" id="ARBA00022694"/>
    </source>
</evidence>
<dbReference type="PATRIC" id="fig|43687.5.peg.2420"/>
<dbReference type="InterPro" id="IPR012675">
    <property type="entry name" value="Beta-grasp_dom_sf"/>
</dbReference>
<evidence type="ECO:0000313" key="13">
    <source>
        <dbReference type="Proteomes" id="UP000061362"/>
    </source>
</evidence>
<dbReference type="GO" id="GO:0034227">
    <property type="term" value="P:tRNA thio-modification"/>
    <property type="evidence" value="ECO:0007669"/>
    <property type="project" value="InterPro"/>
</dbReference>
<proteinExistence type="predicted"/>
<evidence type="ECO:0000313" key="11">
    <source>
        <dbReference type="Proteomes" id="UP000029084"/>
    </source>
</evidence>
<evidence type="ECO:0000256" key="1">
    <source>
        <dbReference type="ARBA" id="ARBA00022490"/>
    </source>
</evidence>
<evidence type="ECO:0000313" key="7">
    <source>
        <dbReference type="EMBL" id="AKV77408.1"/>
    </source>
</evidence>
<accession>A0A088E9J5</accession>
<dbReference type="EMBL" id="CP012175">
    <property type="protein sequence ID" value="AKV81905.1"/>
    <property type="molecule type" value="Genomic_DNA"/>
</dbReference>
<evidence type="ECO:0000313" key="12">
    <source>
        <dbReference type="Proteomes" id="UP000056255"/>
    </source>
</evidence>
<dbReference type="CDD" id="cd17040">
    <property type="entry name" value="Ubl_MoaD_like"/>
    <property type="match status" value="1"/>
</dbReference>
<evidence type="ECO:0000313" key="5">
    <source>
        <dbReference type="EMBL" id="AIM28382.1"/>
    </source>
</evidence>
<evidence type="ECO:0000313" key="16">
    <source>
        <dbReference type="Proteomes" id="UP000068832"/>
    </source>
</evidence>
<dbReference type="EMBL" id="CP012173">
    <property type="protein sequence ID" value="AKV77408.1"/>
    <property type="molecule type" value="Genomic_DNA"/>
</dbReference>
<dbReference type="Proteomes" id="UP000029084">
    <property type="component" value="Chromosome"/>
</dbReference>
<dbReference type="Proteomes" id="UP000056255">
    <property type="component" value="Chromosome"/>
</dbReference>
<dbReference type="SUPFAM" id="SSF54285">
    <property type="entry name" value="MoaD/ThiS"/>
    <property type="match status" value="1"/>
</dbReference>
<dbReference type="InterPro" id="IPR015221">
    <property type="entry name" value="Urm1"/>
</dbReference>
<sequence>MVKVVLRGPLVSIFSGNEFSVKGDNLISILSKIDKRGIIVSDGRIKPGYLILVNGMDFRLLKKEVLEDSDTVDIIPINHGG</sequence>
<dbReference type="EMBL" id="CP012176">
    <property type="protein sequence ID" value="AKV84141.1"/>
    <property type="molecule type" value="Genomic_DNA"/>
</dbReference>
<evidence type="ECO:0000313" key="8">
    <source>
        <dbReference type="EMBL" id="AKV79660.1"/>
    </source>
</evidence>
<dbReference type="Proteomes" id="UP000062398">
    <property type="component" value="Chromosome"/>
</dbReference>
<dbReference type="GeneID" id="97612635"/>
<dbReference type="EMBL" id="CP012174">
    <property type="protein sequence ID" value="AKV79660.1"/>
    <property type="molecule type" value="Genomic_DNA"/>
</dbReference>
<evidence type="ECO:0000313" key="15">
    <source>
        <dbReference type="Proteomes" id="UP000062475"/>
    </source>
</evidence>
<keyword evidence="2" id="KW-1017">Isopeptide bond</keyword>
<dbReference type="RefSeq" id="WP_012022186.1">
    <property type="nucleotide sequence ID" value="NZ_AP019770.1"/>
</dbReference>
<dbReference type="Gene3D" id="3.10.20.30">
    <property type="match status" value="1"/>
</dbReference>
<keyword evidence="4" id="KW-0833">Ubl conjugation pathway</keyword>
<reference evidence="13 14" key="2">
    <citation type="journal article" date="2015" name="Genome Announc.">
        <title>Complete Genome Sequences of Evolved Arsenate-Resistant Metallosphaera sedula Strains.</title>
        <authorList>
            <person name="Ai C."/>
            <person name="McCarthy S."/>
            <person name="Schackwitz W."/>
            <person name="Martin J."/>
            <person name="Lipzen A."/>
            <person name="Blum P."/>
        </authorList>
    </citation>
    <scope>NUCLEOTIDE SEQUENCE [LARGE SCALE GENOMIC DNA]</scope>
    <source>
        <strain evidence="8 14">ARS120-1</strain>
        <strain evidence="9 13">ARS120-2</strain>
        <strain evidence="6 16">ARS50-1</strain>
        <strain evidence="7 15">ARS50-2</strain>
    </source>
</reference>
<keyword evidence="3" id="KW-0819">tRNA processing</keyword>
<evidence type="ECO:0000313" key="9">
    <source>
        <dbReference type="EMBL" id="AKV81905.1"/>
    </source>
</evidence>
<dbReference type="EMBL" id="CP008822">
    <property type="protein sequence ID" value="AIM28382.1"/>
    <property type="molecule type" value="Genomic_DNA"/>
</dbReference>
<dbReference type="GO" id="GO:0005737">
    <property type="term" value="C:cytoplasm"/>
    <property type="evidence" value="ECO:0007669"/>
    <property type="project" value="InterPro"/>
</dbReference>
<dbReference type="EMBL" id="CP012172">
    <property type="protein sequence ID" value="AKV75172.1"/>
    <property type="molecule type" value="Genomic_DNA"/>
</dbReference>
<evidence type="ECO:0000256" key="4">
    <source>
        <dbReference type="ARBA" id="ARBA00022786"/>
    </source>
</evidence>
<protein>
    <submittedName>
        <fullName evidence="6">Ubiquitin</fullName>
    </submittedName>
</protein>
<evidence type="ECO:0000313" key="10">
    <source>
        <dbReference type="EMBL" id="AKV84141.1"/>
    </source>
</evidence>
<reference evidence="10 12" key="3">
    <citation type="submission" date="2015-07" db="EMBL/GenBank/DDBJ databases">
        <title>Physiological, transcriptional responses and genome re-sequencing of acid resistant extremely thermoacidophilic Metallosphaera sedula SARC-M1.</title>
        <authorList>
            <person name="Ai C."/>
            <person name="McCarthy S."/>
            <person name="Eckrich V."/>
            <person name="Rudrappa D."/>
            <person name="Qiu G."/>
            <person name="Blum P."/>
        </authorList>
    </citation>
    <scope>NUCLEOTIDE SEQUENCE [LARGE SCALE GENOMIC DNA]</scope>
    <source>
        <strain evidence="10 12">SARC-M1</strain>
    </source>
</reference>
<dbReference type="OMA" id="NGVDWRI"/>
<dbReference type="Pfam" id="PF09138">
    <property type="entry name" value="Urm1"/>
    <property type="match status" value="1"/>
</dbReference>
<dbReference type="Proteomes" id="UP000068832">
    <property type="component" value="Chromosome"/>
</dbReference>
<keyword evidence="1" id="KW-0963">Cytoplasm</keyword>
<evidence type="ECO:0000313" key="14">
    <source>
        <dbReference type="Proteomes" id="UP000062398"/>
    </source>
</evidence>
<gene>
    <name evidence="5" type="ORF">HA72_2261</name>
    <name evidence="6" type="ORF">MsedA_2317</name>
    <name evidence="7" type="ORF">MsedB_2320</name>
    <name evidence="8" type="ORF">MsedC_2317</name>
    <name evidence="9" type="ORF">MsedD_2318</name>
    <name evidence="10" type="ORF">MsedE_2321</name>
</gene>
<dbReference type="Proteomes" id="UP000061362">
    <property type="component" value="Chromosome"/>
</dbReference>
<dbReference type="AlphaFoldDB" id="A0A088E9J5"/>
<organism evidence="5 11">
    <name type="scientific">Metallosphaera sedula</name>
    <dbReference type="NCBI Taxonomy" id="43687"/>
    <lineage>
        <taxon>Archaea</taxon>
        <taxon>Thermoproteota</taxon>
        <taxon>Thermoprotei</taxon>
        <taxon>Sulfolobales</taxon>
        <taxon>Sulfolobaceae</taxon>
        <taxon>Metallosphaera</taxon>
    </lineage>
</organism>
<dbReference type="InterPro" id="IPR016155">
    <property type="entry name" value="Mopterin_synth/thiamin_S_b"/>
</dbReference>
<reference evidence="5 11" key="1">
    <citation type="journal article" date="2014" name="J. Bacteriol.">
        <title>Role of an Archaeal PitA Transporter in the Copper and Arsenic Resistance of Metallosphaera sedula, an Extreme Thermoacidophile.</title>
        <authorList>
            <person name="McCarthy S."/>
            <person name="Ai C."/>
            <person name="Wheaton G."/>
            <person name="Tevatia R."/>
            <person name="Eckrich V."/>
            <person name="Kelly R."/>
            <person name="Blum P."/>
        </authorList>
    </citation>
    <scope>NUCLEOTIDE SEQUENCE [LARGE SCALE GENOMIC DNA]</scope>
    <source>
        <strain evidence="5 11">CuR1</strain>
    </source>
</reference>
<evidence type="ECO:0000313" key="6">
    <source>
        <dbReference type="EMBL" id="AKV75172.1"/>
    </source>
</evidence>
<dbReference type="Proteomes" id="UP000062475">
    <property type="component" value="Chromosome"/>
</dbReference>
<dbReference type="OrthoDB" id="36811at2157"/>